<dbReference type="GO" id="GO:0052689">
    <property type="term" value="F:carboxylic ester hydrolase activity"/>
    <property type="evidence" value="ECO:0007669"/>
    <property type="project" value="TreeGrafter"/>
</dbReference>
<organism evidence="3 4">
    <name type="scientific">Abrus precatorius</name>
    <name type="common">Indian licorice</name>
    <name type="synonym">Glycine abrus</name>
    <dbReference type="NCBI Taxonomy" id="3816"/>
    <lineage>
        <taxon>Eukaryota</taxon>
        <taxon>Viridiplantae</taxon>
        <taxon>Streptophyta</taxon>
        <taxon>Embryophyta</taxon>
        <taxon>Tracheophyta</taxon>
        <taxon>Spermatophyta</taxon>
        <taxon>Magnoliopsida</taxon>
        <taxon>eudicotyledons</taxon>
        <taxon>Gunneridae</taxon>
        <taxon>Pentapetalae</taxon>
        <taxon>rosids</taxon>
        <taxon>fabids</taxon>
        <taxon>Fabales</taxon>
        <taxon>Fabaceae</taxon>
        <taxon>Papilionoideae</taxon>
        <taxon>50 kb inversion clade</taxon>
        <taxon>NPAAA clade</taxon>
        <taxon>indigoferoid/millettioid clade</taxon>
        <taxon>Abreae</taxon>
        <taxon>Abrus</taxon>
    </lineage>
</organism>
<dbReference type="Gene3D" id="3.40.50.1820">
    <property type="entry name" value="alpha/beta hydrolase"/>
    <property type="match status" value="1"/>
</dbReference>
<evidence type="ECO:0000256" key="1">
    <source>
        <dbReference type="ARBA" id="ARBA00010515"/>
    </source>
</evidence>
<dbReference type="KEGG" id="aprc:113866701"/>
<dbReference type="InterPro" id="IPR013094">
    <property type="entry name" value="AB_hydrolase_3"/>
</dbReference>
<protein>
    <submittedName>
        <fullName evidence="4">Probable carboxylesterase 18</fullName>
    </submittedName>
</protein>
<dbReference type="InterPro" id="IPR029058">
    <property type="entry name" value="AB_hydrolase_fold"/>
</dbReference>
<dbReference type="Proteomes" id="UP000694853">
    <property type="component" value="Unplaced"/>
</dbReference>
<dbReference type="GeneID" id="113866701"/>
<sequence>MAAGTKPTLPWNVRFSLSVLSAVSDFCRRSNGTINRRLFNVVDRKLPPNANPVNGVISSDVTVDATRNLWFRCFVPSSAISSAAASLPVVVFFHGGAFAFMSAASIPYDALCRIFCSSYNAVVISVNYRLSPEHRLPSQYDDGFDVIKFLDQNQNGAVLPRVADVTKCFLAGDSAGANLAHHVAVRVCKEGLRIVKVIGLVSIQPFFGGEERTKSEMELKRDPLISLDRSDWHWKAFLPNGSNRDHESVNVSGPNKLDISGLDYPNTLVFTGGFDPLLDWQRRYYEWLRESEKKAELIDFPNAVHAFYLFPELPQTSQFISHVKDFITKQINK</sequence>
<comment type="similarity">
    <text evidence="1">Belongs to the 'GDXG' lipolytic enzyme family.</text>
</comment>
<accession>A0A8B8LN15</accession>
<dbReference type="RefSeq" id="XP_027357312.1">
    <property type="nucleotide sequence ID" value="XM_027501511.1"/>
</dbReference>
<dbReference type="GO" id="GO:0009860">
    <property type="term" value="P:pollen tube growth"/>
    <property type="evidence" value="ECO:0007669"/>
    <property type="project" value="TreeGrafter"/>
</dbReference>
<dbReference type="PANTHER" id="PTHR23024">
    <property type="entry name" value="ARYLACETAMIDE DEACETYLASE"/>
    <property type="match status" value="1"/>
</dbReference>
<reference evidence="4" key="2">
    <citation type="submission" date="2025-08" db="UniProtKB">
        <authorList>
            <consortium name="RefSeq"/>
        </authorList>
    </citation>
    <scope>IDENTIFICATION</scope>
    <source>
        <tissue evidence="4">Young leaves</tissue>
    </source>
</reference>
<dbReference type="SUPFAM" id="SSF53474">
    <property type="entry name" value="alpha/beta-Hydrolases"/>
    <property type="match status" value="1"/>
</dbReference>
<name>A0A8B8LN15_ABRPR</name>
<dbReference type="OrthoDB" id="408631at2759"/>
<keyword evidence="3" id="KW-1185">Reference proteome</keyword>
<evidence type="ECO:0000313" key="4">
    <source>
        <dbReference type="RefSeq" id="XP_027357312.1"/>
    </source>
</evidence>
<gene>
    <name evidence="4" type="primary">LOC113866701</name>
</gene>
<dbReference type="AlphaFoldDB" id="A0A8B8LN15"/>
<evidence type="ECO:0000259" key="2">
    <source>
        <dbReference type="Pfam" id="PF07859"/>
    </source>
</evidence>
<feature type="domain" description="Alpha/beta hydrolase fold-3" evidence="2">
    <location>
        <begin position="90"/>
        <end position="308"/>
    </location>
</feature>
<reference evidence="3" key="1">
    <citation type="journal article" date="2019" name="Toxins">
        <title>Detection of Abrin-Like and Prepropulchellin-Like Toxin Genes and Transcripts Using Whole Genome Sequencing and Full-Length Transcript Sequencing of Abrus precatorius.</title>
        <authorList>
            <person name="Hovde B.T."/>
            <person name="Daligault H.E."/>
            <person name="Hanschen E.R."/>
            <person name="Kunde Y.A."/>
            <person name="Johnson M.B."/>
            <person name="Starkenburg S.R."/>
            <person name="Johnson S.L."/>
        </authorList>
    </citation>
    <scope>NUCLEOTIDE SEQUENCE [LARGE SCALE GENOMIC DNA]</scope>
</reference>
<dbReference type="InterPro" id="IPR050466">
    <property type="entry name" value="Carboxylest/Gibb_receptor"/>
</dbReference>
<dbReference type="Pfam" id="PF07859">
    <property type="entry name" value="Abhydrolase_3"/>
    <property type="match status" value="1"/>
</dbReference>
<dbReference type="PANTHER" id="PTHR23024:SF653">
    <property type="entry name" value="CARBOXYLESTERASE"/>
    <property type="match status" value="1"/>
</dbReference>
<evidence type="ECO:0000313" key="3">
    <source>
        <dbReference type="Proteomes" id="UP000694853"/>
    </source>
</evidence>
<proteinExistence type="inferred from homology"/>